<dbReference type="Pfam" id="PF08028">
    <property type="entry name" value="Acyl-CoA_dh_2"/>
    <property type="match status" value="1"/>
</dbReference>
<accession>A0AA86J205</accession>
<evidence type="ECO:0000259" key="3">
    <source>
        <dbReference type="Pfam" id="PF02771"/>
    </source>
</evidence>
<evidence type="ECO:0000256" key="2">
    <source>
        <dbReference type="ARBA" id="ARBA00023002"/>
    </source>
</evidence>
<keyword evidence="2" id="KW-0560">Oxidoreductase</keyword>
<dbReference type="AlphaFoldDB" id="A0AA86J205"/>
<keyword evidence="1" id="KW-0285">Flavoprotein</keyword>
<evidence type="ECO:0000259" key="4">
    <source>
        <dbReference type="Pfam" id="PF08028"/>
    </source>
</evidence>
<dbReference type="GO" id="GO:0050660">
    <property type="term" value="F:flavin adenine dinucleotide binding"/>
    <property type="evidence" value="ECO:0007669"/>
    <property type="project" value="InterPro"/>
</dbReference>
<dbReference type="Gene3D" id="1.20.140.10">
    <property type="entry name" value="Butyryl-CoA Dehydrogenase, subunit A, domain 3"/>
    <property type="match status" value="1"/>
</dbReference>
<dbReference type="Pfam" id="PF02771">
    <property type="entry name" value="Acyl-CoA_dh_N"/>
    <property type="match status" value="1"/>
</dbReference>
<dbReference type="InterPro" id="IPR013107">
    <property type="entry name" value="Acyl-CoA_DH_C"/>
</dbReference>
<proteinExistence type="predicted"/>
<dbReference type="InterPro" id="IPR009100">
    <property type="entry name" value="AcylCoA_DH/oxidase_NM_dom_sf"/>
</dbReference>
<protein>
    <submittedName>
        <fullName evidence="5">Acyl-CoA dehydrogenase family protein</fullName>
    </submittedName>
</protein>
<dbReference type="Proteomes" id="UP001329151">
    <property type="component" value="Chromosome"/>
</dbReference>
<dbReference type="InterPro" id="IPR046373">
    <property type="entry name" value="Acyl-CoA_Oxase/DH_mid-dom_sf"/>
</dbReference>
<dbReference type="KEGG" id="lto:RGQ30_24790"/>
<dbReference type="GO" id="GO:0008470">
    <property type="term" value="F:3-methylbutanoyl-CoA dehydrogenase activity"/>
    <property type="evidence" value="ECO:0007669"/>
    <property type="project" value="TreeGrafter"/>
</dbReference>
<feature type="domain" description="Acyl-CoA dehydrogenase/oxidase N-terminal" evidence="3">
    <location>
        <begin position="46"/>
        <end position="141"/>
    </location>
</feature>
<feature type="domain" description="Acyl-CoA dehydrogenase C-terminal" evidence="4">
    <location>
        <begin position="262"/>
        <end position="396"/>
    </location>
</feature>
<sequence>MRLIGLRRLHLNVASDMSNSSVLYANFNQQTGDLERSEIFRIADRLAEQLRLTAAERDQRGGSPQHERKLVRESGLLRYWIPKGLGGLGGNWPDLYQIIRTFARVDSSVAQVFAFQFLMLASIRLYGSQFQSETLLRETAERNWWWGNALNPLDKRTVATRQGNHYLFHGQKSFCSGALHSDRLIVSGLDSETGKLLIAAVDTARDGIHLFDDWDNFGQRQSDSGSADFNNVRVEACELLMDPGPLSSPFSALRSLVAQLIFTNIYLGLAEGAIAEAVNYTRESGRVWSGSLASKVEEDPYMLLHYGQLHAGLQATRVLTDHAALLLDAAWAKGLALTEEERGEVALAVFTAKVHATQSGLDTTSKIFELTGPRATTARLRLDRYWRNLRVYSLHDPVDYKYQELGNWVLNKRYPTPGFYS</sequence>
<dbReference type="InterPro" id="IPR036250">
    <property type="entry name" value="AcylCo_DH-like_C"/>
</dbReference>
<name>A0AA86J205_9BURK</name>
<dbReference type="GO" id="GO:0006552">
    <property type="term" value="P:L-leucine catabolic process"/>
    <property type="evidence" value="ECO:0007669"/>
    <property type="project" value="TreeGrafter"/>
</dbReference>
<dbReference type="PANTHER" id="PTHR43884:SF12">
    <property type="entry name" value="ISOVALERYL-COA DEHYDROGENASE, MITOCHONDRIAL-RELATED"/>
    <property type="match status" value="1"/>
</dbReference>
<reference evidence="5 6" key="1">
    <citation type="submission" date="2023-10" db="EMBL/GenBank/DDBJ databases">
        <title>Complete Genome Sequence of Limnobacter thiooxidans CS-K2T, Isolated from freshwater lake sediments in Bavaria, Germany.</title>
        <authorList>
            <person name="Naruki M."/>
            <person name="Watanabe A."/>
            <person name="Warashina T."/>
            <person name="Morita T."/>
            <person name="Arakawa K."/>
        </authorList>
    </citation>
    <scope>NUCLEOTIDE SEQUENCE [LARGE SCALE GENOMIC DNA]</scope>
    <source>
        <strain evidence="5 6">CS-K2</strain>
    </source>
</reference>
<organism evidence="5 6">
    <name type="scientific">Limnobacter thiooxidans</name>
    <dbReference type="NCBI Taxonomy" id="131080"/>
    <lineage>
        <taxon>Bacteria</taxon>
        <taxon>Pseudomonadati</taxon>
        <taxon>Pseudomonadota</taxon>
        <taxon>Betaproteobacteria</taxon>
        <taxon>Burkholderiales</taxon>
        <taxon>Burkholderiaceae</taxon>
        <taxon>Limnobacter</taxon>
    </lineage>
</organism>
<dbReference type="PANTHER" id="PTHR43884">
    <property type="entry name" value="ACYL-COA DEHYDROGENASE"/>
    <property type="match status" value="1"/>
</dbReference>
<dbReference type="Gene3D" id="2.40.110.10">
    <property type="entry name" value="Butyryl-CoA Dehydrogenase, subunit A, domain 2"/>
    <property type="match status" value="1"/>
</dbReference>
<gene>
    <name evidence="5" type="ORF">RGQ30_24790</name>
</gene>
<dbReference type="SUPFAM" id="SSF56645">
    <property type="entry name" value="Acyl-CoA dehydrogenase NM domain-like"/>
    <property type="match status" value="1"/>
</dbReference>
<keyword evidence="6" id="KW-1185">Reference proteome</keyword>
<dbReference type="InterPro" id="IPR013786">
    <property type="entry name" value="AcylCoA_DH/ox_N"/>
</dbReference>
<dbReference type="Gene3D" id="1.10.540.10">
    <property type="entry name" value="Acyl-CoA dehydrogenase/oxidase, N-terminal domain"/>
    <property type="match status" value="1"/>
</dbReference>
<dbReference type="PIRSF" id="PIRSF016578">
    <property type="entry name" value="HsaA"/>
    <property type="match status" value="1"/>
</dbReference>
<evidence type="ECO:0000313" key="6">
    <source>
        <dbReference type="Proteomes" id="UP001329151"/>
    </source>
</evidence>
<dbReference type="InterPro" id="IPR037069">
    <property type="entry name" value="AcylCoA_DH/ox_N_sf"/>
</dbReference>
<dbReference type="EMBL" id="AP028947">
    <property type="protein sequence ID" value="BET26978.1"/>
    <property type="molecule type" value="Genomic_DNA"/>
</dbReference>
<evidence type="ECO:0000256" key="1">
    <source>
        <dbReference type="ARBA" id="ARBA00022630"/>
    </source>
</evidence>
<dbReference type="FunFam" id="2.40.110.10:FF:000020">
    <property type="entry name" value="Putative acyl-CoA dehydrogenase YdbM"/>
    <property type="match status" value="1"/>
</dbReference>
<evidence type="ECO:0000313" key="5">
    <source>
        <dbReference type="EMBL" id="BET26978.1"/>
    </source>
</evidence>
<dbReference type="SUPFAM" id="SSF47203">
    <property type="entry name" value="Acyl-CoA dehydrogenase C-terminal domain-like"/>
    <property type="match status" value="1"/>
</dbReference>